<keyword evidence="3 4" id="KW-0413">Isomerase</keyword>
<evidence type="ECO:0000313" key="6">
    <source>
        <dbReference type="Proteomes" id="UP001363151"/>
    </source>
</evidence>
<dbReference type="Pfam" id="PF00300">
    <property type="entry name" value="His_Phos_1"/>
    <property type="match status" value="2"/>
</dbReference>
<dbReference type="PANTHER" id="PTHR11931">
    <property type="entry name" value="PHOSPHOGLYCERATE MUTASE"/>
    <property type="match status" value="1"/>
</dbReference>
<gene>
    <name evidence="5" type="ORF">SO694_0038103</name>
</gene>
<dbReference type="InterPro" id="IPR029033">
    <property type="entry name" value="His_PPase_superfam"/>
</dbReference>
<dbReference type="Gene3D" id="3.40.50.1240">
    <property type="entry name" value="Phosphoglycerate mutase-like"/>
    <property type="match status" value="1"/>
</dbReference>
<keyword evidence="2 4" id="KW-0324">Glycolysis</keyword>
<dbReference type="InterPro" id="IPR013078">
    <property type="entry name" value="His_Pase_superF_clade-1"/>
</dbReference>
<evidence type="ECO:0000256" key="4">
    <source>
        <dbReference type="RuleBase" id="RU004511"/>
    </source>
</evidence>
<dbReference type="InterPro" id="IPR001345">
    <property type="entry name" value="PG/BPGM_mutase_AS"/>
</dbReference>
<comment type="caution">
    <text evidence="5">The sequence shown here is derived from an EMBL/GenBank/DDBJ whole genome shotgun (WGS) entry which is preliminary data.</text>
</comment>
<comment type="catalytic activity">
    <reaction evidence="4">
        <text>(2R)-2-phosphoglycerate = (2R)-3-phosphoglycerate</text>
        <dbReference type="Rhea" id="RHEA:15901"/>
        <dbReference type="ChEBI" id="CHEBI:58272"/>
        <dbReference type="ChEBI" id="CHEBI:58289"/>
        <dbReference type="EC" id="5.4.2.11"/>
    </reaction>
</comment>
<protein>
    <recommendedName>
        <fullName evidence="4">Phosphoglycerate mutase</fullName>
        <ecNumber evidence="4">5.4.2.11</ecNumber>
    </recommendedName>
</protein>
<keyword evidence="6" id="KW-1185">Reference proteome</keyword>
<dbReference type="EC" id="5.4.2.11" evidence="4"/>
<evidence type="ECO:0000256" key="2">
    <source>
        <dbReference type="ARBA" id="ARBA00023152"/>
    </source>
</evidence>
<dbReference type="EMBL" id="JBBJCI010000064">
    <property type="protein sequence ID" value="KAK7249540.1"/>
    <property type="molecule type" value="Genomic_DNA"/>
</dbReference>
<accession>A0ABR1G8B0</accession>
<evidence type="ECO:0000256" key="3">
    <source>
        <dbReference type="ARBA" id="ARBA00023235"/>
    </source>
</evidence>
<name>A0ABR1G8B0_AURAN</name>
<dbReference type="CDD" id="cd07067">
    <property type="entry name" value="HP_PGM_like"/>
    <property type="match status" value="1"/>
</dbReference>
<dbReference type="SMART" id="SM00855">
    <property type="entry name" value="PGAM"/>
    <property type="match status" value="1"/>
</dbReference>
<dbReference type="HAMAP" id="MF_01039">
    <property type="entry name" value="PGAM_GpmA"/>
    <property type="match status" value="1"/>
</dbReference>
<sequence>MVEKAPDVQSEPGGVLVLVRHGQTEWNASGRFSGWADVSLNHRGRREAKAMGELLAEHDFYPADAYSSRLERARETLDVVLECLGGGARDRPALARHAPAWELNERHYGALTALVKRQAADQFGAEQVKNWRRGFAVRPPEMHESHPWHELIYDGGTYDDVDDGVVLPTGESLEDCEKRCVAYVSAHVLPRVAAGRHGLVSAHNNTIRCLLHALCRESEEVMTRFEMPTGGAIVLKIGGDGTVVGRQDLTPPRPVDLGDDDDFAITDDTALAWPLPGGDSAASCTESFAGIAAFLACSAPPPVDGKRELGDDAALADAHATYRDAVDDDAVAAGASKLYCAD</sequence>
<dbReference type="PROSITE" id="PS00175">
    <property type="entry name" value="PG_MUTASE"/>
    <property type="match status" value="1"/>
</dbReference>
<evidence type="ECO:0000313" key="5">
    <source>
        <dbReference type="EMBL" id="KAK7249540.1"/>
    </source>
</evidence>
<dbReference type="InterPro" id="IPR005952">
    <property type="entry name" value="Phosphogly_mut1"/>
</dbReference>
<dbReference type="NCBIfam" id="TIGR01258">
    <property type="entry name" value="pgm_1"/>
    <property type="match status" value="1"/>
</dbReference>
<dbReference type="SUPFAM" id="SSF53254">
    <property type="entry name" value="Phosphoglycerate mutase-like"/>
    <property type="match status" value="1"/>
</dbReference>
<comment type="similarity">
    <text evidence="1 4">Belongs to the phosphoglycerate mutase family. BPG-dependent PGAM subfamily.</text>
</comment>
<dbReference type="Proteomes" id="UP001363151">
    <property type="component" value="Unassembled WGS sequence"/>
</dbReference>
<organism evidence="5 6">
    <name type="scientific">Aureococcus anophagefferens</name>
    <name type="common">Harmful bloom alga</name>
    <dbReference type="NCBI Taxonomy" id="44056"/>
    <lineage>
        <taxon>Eukaryota</taxon>
        <taxon>Sar</taxon>
        <taxon>Stramenopiles</taxon>
        <taxon>Ochrophyta</taxon>
        <taxon>Pelagophyceae</taxon>
        <taxon>Pelagomonadales</taxon>
        <taxon>Pelagomonadaceae</taxon>
        <taxon>Aureococcus</taxon>
    </lineage>
</organism>
<evidence type="ECO:0000256" key="1">
    <source>
        <dbReference type="ARBA" id="ARBA00006717"/>
    </source>
</evidence>
<proteinExistence type="inferred from homology"/>
<reference evidence="5 6" key="1">
    <citation type="submission" date="2024-03" db="EMBL/GenBank/DDBJ databases">
        <title>Aureococcus anophagefferens CCMP1851 and Kratosvirus quantuckense: Draft genome of a second virus-susceptible host strain in the model system.</title>
        <authorList>
            <person name="Chase E."/>
            <person name="Truchon A.R."/>
            <person name="Schepens W."/>
            <person name="Wilhelm S.W."/>
        </authorList>
    </citation>
    <scope>NUCLEOTIDE SEQUENCE [LARGE SCALE GENOMIC DNA]</scope>
    <source>
        <strain evidence="5 6">CCMP1851</strain>
    </source>
</reference>